<sequence>MDPLDDWDVVEADDFTPRVSSGDKNEDPSTKKDADDSLLNHEENAVSSKDSVNVYNTPSFLKSKCRIPSGPQVVRNDSTPSNNYNIVASPGNEGEPSVQRPPAHREITGASVLQARGILHESFDNSNAQEVVHRCQYVKHTVEPQQNSVNAVSNSRLYNLIGKLLCAGQLLGLATPISDGEEQNCWALSVKLWSHTSCIIKQMGSAGQLMCFMVFLYFVSAAPVGRNKTEHCSPSINCCSLFKDGVRYFCYLLFLVGPLLRIAEFAVQKRSFGKALHGCEVGGRAHKIVCNAVTWFGKCILTTALIVPQEPNGGAAVSYVTAKETVGSCKTKVSDTTECFARVNSASEKAVLGVNRLLFVVVCISLVSFMRDAEERCTPSSR</sequence>
<organism evidence="2 3">
    <name type="scientific">Trypanosoma brucei equiperdum</name>
    <dbReference type="NCBI Taxonomy" id="630700"/>
    <lineage>
        <taxon>Eukaryota</taxon>
        <taxon>Discoba</taxon>
        <taxon>Euglenozoa</taxon>
        <taxon>Kinetoplastea</taxon>
        <taxon>Metakinetoplastina</taxon>
        <taxon>Trypanosomatida</taxon>
        <taxon>Trypanosomatidae</taxon>
        <taxon>Trypanosoma</taxon>
    </lineage>
</organism>
<dbReference type="Proteomes" id="UP000266743">
    <property type="component" value="Chromosome 10"/>
</dbReference>
<feature type="region of interest" description="Disordered" evidence="1">
    <location>
        <begin position="1"/>
        <end position="51"/>
    </location>
</feature>
<protein>
    <submittedName>
        <fullName evidence="2">Uncharacterized protein</fullName>
    </submittedName>
</protein>
<evidence type="ECO:0000313" key="2">
    <source>
        <dbReference type="EMBL" id="RHW69076.1"/>
    </source>
</evidence>
<feature type="compositionally biased region" description="Basic and acidic residues" evidence="1">
    <location>
        <begin position="21"/>
        <end position="44"/>
    </location>
</feature>
<proteinExistence type="predicted"/>
<gene>
    <name evidence="2" type="ORF">DPX39_100041000</name>
</gene>
<comment type="caution">
    <text evidence="2">The sequence shown here is derived from an EMBL/GenBank/DDBJ whole genome shotgun (WGS) entry which is preliminary data.</text>
</comment>
<evidence type="ECO:0000256" key="1">
    <source>
        <dbReference type="SAM" id="MobiDB-lite"/>
    </source>
</evidence>
<feature type="compositionally biased region" description="Acidic residues" evidence="1">
    <location>
        <begin position="1"/>
        <end position="14"/>
    </location>
</feature>
<name>A0A3L6KYW5_9TRYP</name>
<dbReference type="AlphaFoldDB" id="A0A3L6KYW5"/>
<evidence type="ECO:0000313" key="3">
    <source>
        <dbReference type="Proteomes" id="UP000266743"/>
    </source>
</evidence>
<accession>A0A3L6KYW5</accession>
<reference evidence="2 3" key="1">
    <citation type="submission" date="2018-09" db="EMBL/GenBank/DDBJ databases">
        <title>whole genome sequence of T. equiperdum IVM-t1 strain.</title>
        <authorList>
            <person name="Suganuma K."/>
        </authorList>
    </citation>
    <scope>NUCLEOTIDE SEQUENCE [LARGE SCALE GENOMIC DNA]</scope>
    <source>
        <strain evidence="2 3">IVM-t1</strain>
    </source>
</reference>
<dbReference type="EMBL" id="QSBY01000010">
    <property type="protein sequence ID" value="RHW69076.1"/>
    <property type="molecule type" value="Genomic_DNA"/>
</dbReference>